<evidence type="ECO:0000256" key="1">
    <source>
        <dbReference type="ARBA" id="ARBA00001933"/>
    </source>
</evidence>
<dbReference type="PANTHER" id="PTHR43780:SF2">
    <property type="entry name" value="1-AMINOCYCLOPROPANE-1-CARBOXYLATE DEAMINASE-RELATED"/>
    <property type="match status" value="1"/>
</dbReference>
<dbReference type="PANTHER" id="PTHR43780">
    <property type="entry name" value="1-AMINOCYCLOPROPANE-1-CARBOXYLATE DEAMINASE-RELATED"/>
    <property type="match status" value="1"/>
</dbReference>
<proteinExistence type="inferred from homology"/>
<dbReference type="SUPFAM" id="SSF53686">
    <property type="entry name" value="Tryptophan synthase beta subunit-like PLP-dependent enzymes"/>
    <property type="match status" value="1"/>
</dbReference>
<evidence type="ECO:0000256" key="5">
    <source>
        <dbReference type="PIRSR" id="PIRSR006278-2"/>
    </source>
</evidence>
<dbReference type="InterPro" id="IPR001926">
    <property type="entry name" value="TrpB-like_PALP"/>
</dbReference>
<sequence length="327" mass="33253">MTTAERQEQTPTRARLGSWPTPLEPAPRLSAALGLDPDDLWIKHDDLSGLGGGGNKVRKLEWTAGTALARGADVLVTTGAAQSNHARLTAAAGAKLGVDVVLVLTGSPEPLGNIALDALLGATVHWCGDVTEDGLAARAEGVASDLAADGRSPVLIPFGGSSSVGAIGYRDAGTELLGQDPSVGRVVVAVGSGGTMAGLVVALGAERVLGVDTGAMADPAPAVARMASELSGRRLDAQDLLIDRSLLGPGYGSVTDEVLEALQLAARTEGVVLDPTYTARAMAGLIRAARSGEIRAGSRTVFWHTGGLPGLLGHRDALDRIMGTTTP</sequence>
<dbReference type="AlphaFoldDB" id="A0A7X1NSC6"/>
<dbReference type="Pfam" id="PF00291">
    <property type="entry name" value="PALP"/>
    <property type="match status" value="1"/>
</dbReference>
<dbReference type="PIRSF" id="PIRSF006278">
    <property type="entry name" value="ACCD_DCysDesulf"/>
    <property type="match status" value="1"/>
</dbReference>
<evidence type="ECO:0000256" key="6">
    <source>
        <dbReference type="SAM" id="MobiDB-lite"/>
    </source>
</evidence>
<feature type="domain" description="Tryptophan synthase beta chain-like PALP" evidence="7">
    <location>
        <begin position="16"/>
        <end position="306"/>
    </location>
</feature>
<evidence type="ECO:0000256" key="2">
    <source>
        <dbReference type="ARBA" id="ARBA00008639"/>
    </source>
</evidence>
<dbReference type="GO" id="GO:0019148">
    <property type="term" value="F:D-cysteine desulfhydrase activity"/>
    <property type="evidence" value="ECO:0007669"/>
    <property type="project" value="TreeGrafter"/>
</dbReference>
<keyword evidence="9" id="KW-1185">Reference proteome</keyword>
<dbReference type="RefSeq" id="WP_152816889.1">
    <property type="nucleotide sequence ID" value="NZ_VJXX01000006.1"/>
</dbReference>
<dbReference type="Proteomes" id="UP000326464">
    <property type="component" value="Unassembled WGS sequence"/>
</dbReference>
<evidence type="ECO:0000256" key="3">
    <source>
        <dbReference type="ARBA" id="ARBA00022898"/>
    </source>
</evidence>
<dbReference type="Gene3D" id="3.40.50.1100">
    <property type="match status" value="2"/>
</dbReference>
<organism evidence="8 9">
    <name type="scientific">Arthrobacter bussei</name>
    <dbReference type="NCBI Taxonomy" id="2594179"/>
    <lineage>
        <taxon>Bacteria</taxon>
        <taxon>Bacillati</taxon>
        <taxon>Actinomycetota</taxon>
        <taxon>Actinomycetes</taxon>
        <taxon>Micrococcales</taxon>
        <taxon>Micrococcaceae</taxon>
        <taxon>Arthrobacter</taxon>
    </lineage>
</organism>
<comment type="caution">
    <text evidence="8">The sequence shown here is derived from an EMBL/GenBank/DDBJ whole genome shotgun (WGS) entry which is preliminary data.</text>
</comment>
<evidence type="ECO:0000259" key="7">
    <source>
        <dbReference type="Pfam" id="PF00291"/>
    </source>
</evidence>
<dbReference type="InterPro" id="IPR036052">
    <property type="entry name" value="TrpB-like_PALP_sf"/>
</dbReference>
<comment type="cofactor">
    <cofactor evidence="1">
        <name>pyridoxal 5'-phosphate</name>
        <dbReference type="ChEBI" id="CHEBI:597326"/>
    </cofactor>
</comment>
<protein>
    <submittedName>
        <fullName evidence="8">D-cysteine desulfhydrase family protein</fullName>
    </submittedName>
</protein>
<reference evidence="9" key="1">
    <citation type="submission" date="2019-07" db="EMBL/GenBank/DDBJ databases">
        <title>Arthrobacter KR32 sp. nov., isolated from mountain cheese made of cows milk.</title>
        <authorList>
            <person name="Flegler A."/>
        </authorList>
    </citation>
    <scope>NUCLEOTIDE SEQUENCE [LARGE SCALE GENOMIC DNA]</scope>
    <source>
        <strain evidence="9">KR32</strain>
    </source>
</reference>
<dbReference type="EMBL" id="VJXX01000006">
    <property type="protein sequence ID" value="MPY12034.1"/>
    <property type="molecule type" value="Genomic_DNA"/>
</dbReference>
<dbReference type="InterPro" id="IPR027278">
    <property type="entry name" value="ACCD_DCysDesulf"/>
</dbReference>
<feature type="modified residue" description="N6-(pyridoxal phosphate)lysine" evidence="5">
    <location>
        <position position="56"/>
    </location>
</feature>
<gene>
    <name evidence="8" type="ORF">FNH21_15140</name>
</gene>
<feature type="active site" description="Nucleophile" evidence="4">
    <location>
        <position position="83"/>
    </location>
</feature>
<evidence type="ECO:0000313" key="9">
    <source>
        <dbReference type="Proteomes" id="UP000326464"/>
    </source>
</evidence>
<accession>A0A7X1NSC6</accession>
<keyword evidence="3 5" id="KW-0663">Pyridoxal phosphate</keyword>
<evidence type="ECO:0000313" key="8">
    <source>
        <dbReference type="EMBL" id="MPY12034.1"/>
    </source>
</evidence>
<dbReference type="GO" id="GO:1901605">
    <property type="term" value="P:alpha-amino acid metabolic process"/>
    <property type="evidence" value="ECO:0007669"/>
    <property type="project" value="UniProtKB-ARBA"/>
</dbReference>
<feature type="region of interest" description="Disordered" evidence="6">
    <location>
        <begin position="1"/>
        <end position="23"/>
    </location>
</feature>
<dbReference type="OrthoDB" id="9801249at2"/>
<evidence type="ECO:0000256" key="4">
    <source>
        <dbReference type="PIRSR" id="PIRSR006278-1"/>
    </source>
</evidence>
<comment type="similarity">
    <text evidence="2">Belongs to the ACC deaminase/D-cysteine desulfhydrase family.</text>
</comment>
<name>A0A7X1NSC6_9MICC</name>